<protein>
    <submittedName>
        <fullName evidence="3">Uncharacterized protein</fullName>
    </submittedName>
</protein>
<keyword evidence="2" id="KW-0732">Signal</keyword>
<dbReference type="EMBL" id="CVMT01000011">
    <property type="protein sequence ID" value="CRG91997.1"/>
    <property type="molecule type" value="Genomic_DNA"/>
</dbReference>
<evidence type="ECO:0000313" key="4">
    <source>
        <dbReference type="Proteomes" id="UP000054383"/>
    </source>
</evidence>
<dbReference type="AlphaFoldDB" id="A0A0U1M8R2"/>
<dbReference type="Proteomes" id="UP000054383">
    <property type="component" value="Unassembled WGS sequence"/>
</dbReference>
<proteinExistence type="predicted"/>
<evidence type="ECO:0000256" key="1">
    <source>
        <dbReference type="SAM" id="MobiDB-lite"/>
    </source>
</evidence>
<sequence length="196" mass="20561">MYAAKLLVAGLAGAYLANAASDLDKREETCFIISPDGSTAIHCRSCPSLSCDVVTTVSVGDKVDFSGYASGDCYEDNCTWDFNKNNKCYVNGYYTSSNCNHKVLSSMIISTSGLGSTSTTSTGSSPTGSERDTNFGPTTTFNPAATATSTTPVQSTSTSGSSPGLAGEESTGLRFVYHDCIFASQRSEYPRLKSGT</sequence>
<accession>A0A0U1M8R2</accession>
<feature type="compositionally biased region" description="Low complexity" evidence="1">
    <location>
        <begin position="113"/>
        <end position="128"/>
    </location>
</feature>
<evidence type="ECO:0000313" key="3">
    <source>
        <dbReference type="EMBL" id="CRG91997.1"/>
    </source>
</evidence>
<feature type="chain" id="PRO_5006711681" evidence="2">
    <location>
        <begin position="20"/>
        <end position="196"/>
    </location>
</feature>
<feature type="region of interest" description="Disordered" evidence="1">
    <location>
        <begin position="113"/>
        <end position="168"/>
    </location>
</feature>
<keyword evidence="4" id="KW-1185">Reference proteome</keyword>
<organism evidence="3 4">
    <name type="scientific">Talaromyces islandicus</name>
    <name type="common">Penicillium islandicum</name>
    <dbReference type="NCBI Taxonomy" id="28573"/>
    <lineage>
        <taxon>Eukaryota</taxon>
        <taxon>Fungi</taxon>
        <taxon>Dikarya</taxon>
        <taxon>Ascomycota</taxon>
        <taxon>Pezizomycotina</taxon>
        <taxon>Eurotiomycetes</taxon>
        <taxon>Eurotiomycetidae</taxon>
        <taxon>Eurotiales</taxon>
        <taxon>Trichocomaceae</taxon>
        <taxon>Talaromyces</taxon>
        <taxon>Talaromyces sect. Islandici</taxon>
    </lineage>
</organism>
<name>A0A0U1M8R2_TALIS</name>
<gene>
    <name evidence="3" type="ORF">PISL3812_09051</name>
</gene>
<evidence type="ECO:0000256" key="2">
    <source>
        <dbReference type="SAM" id="SignalP"/>
    </source>
</evidence>
<feature type="signal peptide" evidence="2">
    <location>
        <begin position="1"/>
        <end position="19"/>
    </location>
</feature>
<feature type="compositionally biased region" description="Low complexity" evidence="1">
    <location>
        <begin position="136"/>
        <end position="167"/>
    </location>
</feature>
<reference evidence="3 4" key="1">
    <citation type="submission" date="2015-04" db="EMBL/GenBank/DDBJ databases">
        <authorList>
            <person name="Syromyatnikov M.Y."/>
            <person name="Popov V.N."/>
        </authorList>
    </citation>
    <scope>NUCLEOTIDE SEQUENCE [LARGE SCALE GENOMIC DNA]</scope>
    <source>
        <strain evidence="3">WF-38-12</strain>
    </source>
</reference>
<dbReference type="OrthoDB" id="2251794at2759"/>